<name>A0A6J5LS51_9CAUD</name>
<evidence type="ECO:0000313" key="1">
    <source>
        <dbReference type="EMBL" id="CAB4137168.1"/>
    </source>
</evidence>
<reference evidence="1" key="1">
    <citation type="submission" date="2020-04" db="EMBL/GenBank/DDBJ databases">
        <authorList>
            <person name="Chiriac C."/>
            <person name="Salcher M."/>
            <person name="Ghai R."/>
            <person name="Kavagutti S V."/>
        </authorList>
    </citation>
    <scope>NUCLEOTIDE SEQUENCE</scope>
</reference>
<proteinExistence type="predicted"/>
<sequence length="44" mass="5197">MMMAAKWEPREKKPGTRYMGFAGKWYVVLPDGRHVEYVPERRAA</sequence>
<protein>
    <submittedName>
        <fullName evidence="1">Uncharacterized protein</fullName>
    </submittedName>
</protein>
<dbReference type="EMBL" id="LR796336">
    <property type="protein sequence ID" value="CAB4137168.1"/>
    <property type="molecule type" value="Genomic_DNA"/>
</dbReference>
<gene>
    <name evidence="1" type="ORF">UFOVP319_12</name>
</gene>
<organism evidence="1">
    <name type="scientific">uncultured Caudovirales phage</name>
    <dbReference type="NCBI Taxonomy" id="2100421"/>
    <lineage>
        <taxon>Viruses</taxon>
        <taxon>Duplodnaviria</taxon>
        <taxon>Heunggongvirae</taxon>
        <taxon>Uroviricota</taxon>
        <taxon>Caudoviricetes</taxon>
        <taxon>Peduoviridae</taxon>
        <taxon>Maltschvirus</taxon>
        <taxon>Maltschvirus maltsch</taxon>
    </lineage>
</organism>
<accession>A0A6J5LS51</accession>